<dbReference type="RefSeq" id="WP_217666739.1">
    <property type="nucleotide sequence ID" value="NZ_JAHRID010000001.1"/>
</dbReference>
<evidence type="ECO:0000313" key="4">
    <source>
        <dbReference type="Proteomes" id="UP000704611"/>
    </source>
</evidence>
<protein>
    <submittedName>
        <fullName evidence="3">DUF115 domain-containing protein</fullName>
    </submittedName>
</protein>
<name>A0ABS6MHM7_9GAMM</name>
<dbReference type="Proteomes" id="UP000704611">
    <property type="component" value="Unassembled WGS sequence"/>
</dbReference>
<feature type="domain" description="Glycosyltransferase Maf N-terminal" evidence="2">
    <location>
        <begin position="276"/>
        <end position="501"/>
    </location>
</feature>
<dbReference type="EMBL" id="JAHRID010000001">
    <property type="protein sequence ID" value="MBV2127879.1"/>
    <property type="molecule type" value="Genomic_DNA"/>
</dbReference>
<sequence length="940" mass="107372">MLKYINYQVTEDAHQQQNIEQALSAHIQQQFTSNLQAFKHYMPSVVPLIEQHHVQQYSVFATAAAELNIVDFATGRVWYSEQPQLEVQQEVETFCNAAPYLMVESTTAVGQAWSSEALPVKAEAVLMFGLGFGFQLTELLQNCRVKYLVLYEPDLDVLFCSIQNFDWQALFELAEATGTQLFLQLGNDGQTITEDLAELLPLLHSDRIYIYRHRFHPMLDEVIQSLWQHNGKLHQFAASNQNILPSESFYDYVAERNAGVIGNFPVTATDGDEQQYQRNLQALEKFYPAVFKAIQQHSSRHWQLVTDHQQHINLWHPGRNALFHYDLEQEAAGLVQYFIHHPYKDDVLLGQQSLGKLKHYIHFSHVNQVQPLISQQLEQQSVLTDEVDSLIIFGVGLGRHIELLTEQRKIKNLYICEPNLDFFAASLRVTDWASIIERADQQQCRIYLNLGGDGSTYFYDLMAQFYQVGAYSIANTYMLSSYFNHSMQKSISDLRSELRVVLALGEYFDHARYGVAHTYNSLAKQHKFLKQDSSIYRDLPVLDLPVFIIGNGPSLDNCIDYLKEYRDRVILISCGTALSSLHKQGIKPDFHAEVEQNRSTYYWINQVNAPDYLKDIYLLSVNGIHPDTAQMFKDVLLCFKDGESSTFMFQQGLKKKGQQIASLSYAYPTVSNLVMNFVLRLGSKALYLFGVDLGYIDIRYHHSQSSAYYRPDGSEVYNYQQAHGGGIPAKGNFLPMVFTKREFEVSRKLLEQAIQKAGRKLEIYNCSNGAYISGAVPLQPANILLGNEIVNKPALFNELIKRAFYTPDPTYADDIFNALDLALFSQTIEKWLALFDDEITDSKSAREFVEKQWVLLRSTVKMPADPTFCLLYGSTNYFGGVLTKLASCISPESPKILETFHKVKAIWRDYLVAASNDFIDKPLKFDDVNVENLFKAKAKA</sequence>
<gene>
    <name evidence="3" type="ORF">KQY15_02045</name>
</gene>
<dbReference type="Pfam" id="PF01973">
    <property type="entry name" value="MptE-like"/>
    <property type="match status" value="1"/>
</dbReference>
<feature type="domain" description="6-hydroxymethylpterin diphosphokinase MptE-like" evidence="1">
    <location>
        <begin position="538"/>
        <end position="696"/>
    </location>
</feature>
<dbReference type="InterPro" id="IPR002826">
    <property type="entry name" value="MptE-like"/>
</dbReference>
<dbReference type="PANTHER" id="PTHR41786:SF1">
    <property type="entry name" value="6-HYDROXYMETHYLPTERIN DIPHOSPHOKINASE MPTE-LIKE DOMAIN-CONTAINING PROTEIN"/>
    <property type="match status" value="1"/>
</dbReference>
<organism evidence="3 4">
    <name type="scientific">Arsukibacterium indicum</name>
    <dbReference type="NCBI Taxonomy" id="2848612"/>
    <lineage>
        <taxon>Bacteria</taxon>
        <taxon>Pseudomonadati</taxon>
        <taxon>Pseudomonadota</taxon>
        <taxon>Gammaproteobacteria</taxon>
        <taxon>Chromatiales</taxon>
        <taxon>Chromatiaceae</taxon>
        <taxon>Arsukibacterium</taxon>
    </lineage>
</organism>
<dbReference type="Pfam" id="PF20157">
    <property type="entry name" value="Maf_flag10_N"/>
    <property type="match status" value="3"/>
</dbReference>
<evidence type="ECO:0000259" key="1">
    <source>
        <dbReference type="Pfam" id="PF01973"/>
    </source>
</evidence>
<dbReference type="InterPro" id="IPR045376">
    <property type="entry name" value="Maf_N"/>
</dbReference>
<evidence type="ECO:0000259" key="2">
    <source>
        <dbReference type="Pfam" id="PF20157"/>
    </source>
</evidence>
<feature type="domain" description="Glycosyltransferase Maf N-terminal" evidence="2">
    <location>
        <begin position="31"/>
        <end position="96"/>
    </location>
</feature>
<feature type="domain" description="Glycosyltransferase Maf N-terminal" evidence="2">
    <location>
        <begin position="102"/>
        <end position="229"/>
    </location>
</feature>
<keyword evidence="4" id="KW-1185">Reference proteome</keyword>
<comment type="caution">
    <text evidence="3">The sequence shown here is derived from an EMBL/GenBank/DDBJ whole genome shotgun (WGS) entry which is preliminary data.</text>
</comment>
<dbReference type="PANTHER" id="PTHR41786">
    <property type="entry name" value="MOTILITY ACCESSORY FACTOR MAF"/>
    <property type="match status" value="1"/>
</dbReference>
<evidence type="ECO:0000313" key="3">
    <source>
        <dbReference type="EMBL" id="MBV2127879.1"/>
    </source>
</evidence>
<reference evidence="3 4" key="1">
    <citation type="submission" date="2021-06" db="EMBL/GenBank/DDBJ databases">
        <title>Rheinheimera indica sp. nov., isolated from deep-sea sediment.</title>
        <authorList>
            <person name="Wang Z."/>
            <person name="Zhang X.-Y."/>
        </authorList>
    </citation>
    <scope>NUCLEOTIDE SEQUENCE [LARGE SCALE GENOMIC DNA]</scope>
    <source>
        <strain evidence="3 4">SM2107</strain>
    </source>
</reference>
<accession>A0ABS6MHM7</accession>
<proteinExistence type="predicted"/>